<evidence type="ECO:0000313" key="1">
    <source>
        <dbReference type="EMBL" id="MFD2257577.1"/>
    </source>
</evidence>
<evidence type="ECO:0008006" key="3">
    <source>
        <dbReference type="Google" id="ProtNLM"/>
    </source>
</evidence>
<gene>
    <name evidence="1" type="ORF">ACFSSA_12915</name>
</gene>
<comment type="caution">
    <text evidence="1">The sequence shown here is derived from an EMBL/GenBank/DDBJ whole genome shotgun (WGS) entry which is preliminary data.</text>
</comment>
<name>A0ABW5D9H1_9BACT</name>
<sequence length="163" mass="18732">MTPNQTWLFYSQAVWKTDQAAYIARTLIDNPPDPSCYATKVTWFAAYNFSIVSYCSPFMRFENTDKKMERGLSNEVVPNEFQELHSQIFHYRHKILAHTDISHMRLCGSDKTFPLVSIETFSAPPIAQAFALFSKVSEILVQKLSDIENYTKILQPKTGKTPI</sequence>
<proteinExistence type="predicted"/>
<dbReference type="Proteomes" id="UP001597375">
    <property type="component" value="Unassembled WGS sequence"/>
</dbReference>
<evidence type="ECO:0000313" key="2">
    <source>
        <dbReference type="Proteomes" id="UP001597375"/>
    </source>
</evidence>
<protein>
    <recommendedName>
        <fullName evidence="3">HEPN AbiU2-like domain-containing protein</fullName>
    </recommendedName>
</protein>
<reference evidence="2" key="1">
    <citation type="journal article" date="2019" name="Int. J. Syst. Evol. Microbiol.">
        <title>The Global Catalogue of Microorganisms (GCM) 10K type strain sequencing project: providing services to taxonomists for standard genome sequencing and annotation.</title>
        <authorList>
            <consortium name="The Broad Institute Genomics Platform"/>
            <consortium name="The Broad Institute Genome Sequencing Center for Infectious Disease"/>
            <person name="Wu L."/>
            <person name="Ma J."/>
        </authorList>
    </citation>
    <scope>NUCLEOTIDE SEQUENCE [LARGE SCALE GENOMIC DNA]</scope>
    <source>
        <strain evidence="2">CGMCC 4.7106</strain>
    </source>
</reference>
<keyword evidence="2" id="KW-1185">Reference proteome</keyword>
<dbReference type="EMBL" id="JBHUIT010000031">
    <property type="protein sequence ID" value="MFD2257577.1"/>
    <property type="molecule type" value="Genomic_DNA"/>
</dbReference>
<organism evidence="1 2">
    <name type="scientific">Luteolibacter algae</name>
    <dbReference type="NCBI Taxonomy" id="454151"/>
    <lineage>
        <taxon>Bacteria</taxon>
        <taxon>Pseudomonadati</taxon>
        <taxon>Verrucomicrobiota</taxon>
        <taxon>Verrucomicrobiia</taxon>
        <taxon>Verrucomicrobiales</taxon>
        <taxon>Verrucomicrobiaceae</taxon>
        <taxon>Luteolibacter</taxon>
    </lineage>
</organism>
<accession>A0ABW5D9H1</accession>